<dbReference type="InterPro" id="IPR029021">
    <property type="entry name" value="Prot-tyrosine_phosphatase-like"/>
</dbReference>
<dbReference type="PRINTS" id="PR00700">
    <property type="entry name" value="PRTYPHPHTASE"/>
</dbReference>
<dbReference type="InterPro" id="IPR000387">
    <property type="entry name" value="Tyr_Pase_dom"/>
</dbReference>
<dbReference type="SUPFAM" id="SSF52799">
    <property type="entry name" value="(Phosphotyrosine protein) phosphatases II"/>
    <property type="match status" value="1"/>
</dbReference>
<evidence type="ECO:0000259" key="2">
    <source>
        <dbReference type="PROSITE" id="PS50055"/>
    </source>
</evidence>
<proteinExistence type="predicted"/>
<feature type="compositionally biased region" description="Basic residues" evidence="1">
    <location>
        <begin position="30"/>
        <end position="40"/>
    </location>
</feature>
<feature type="region of interest" description="Disordered" evidence="1">
    <location>
        <begin position="124"/>
        <end position="184"/>
    </location>
</feature>
<dbReference type="SMART" id="SM00194">
    <property type="entry name" value="PTPc"/>
    <property type="match status" value="1"/>
</dbReference>
<dbReference type="PROSITE" id="PS50056">
    <property type="entry name" value="TYR_PHOSPHATASE_2"/>
    <property type="match status" value="1"/>
</dbReference>
<feature type="compositionally biased region" description="Low complexity" evidence="1">
    <location>
        <begin position="126"/>
        <end position="139"/>
    </location>
</feature>
<dbReference type="SMART" id="SM00404">
    <property type="entry name" value="PTPc_motif"/>
    <property type="match status" value="1"/>
</dbReference>
<feature type="compositionally biased region" description="Basic and acidic residues" evidence="1">
    <location>
        <begin position="50"/>
        <end position="65"/>
    </location>
</feature>
<keyword evidence="4" id="KW-1185">Reference proteome</keyword>
<name>A0A915C1X9_PARUN</name>
<dbReference type="Proteomes" id="UP000887569">
    <property type="component" value="Unplaced"/>
</dbReference>
<organism evidence="4 5">
    <name type="scientific">Parascaris univalens</name>
    <name type="common">Nematode worm</name>
    <dbReference type="NCBI Taxonomy" id="6257"/>
    <lineage>
        <taxon>Eukaryota</taxon>
        <taxon>Metazoa</taxon>
        <taxon>Ecdysozoa</taxon>
        <taxon>Nematoda</taxon>
        <taxon>Chromadorea</taxon>
        <taxon>Rhabditida</taxon>
        <taxon>Spirurina</taxon>
        <taxon>Ascaridomorpha</taxon>
        <taxon>Ascaridoidea</taxon>
        <taxon>Ascarididae</taxon>
        <taxon>Parascaris</taxon>
    </lineage>
</organism>
<dbReference type="PANTHER" id="PTHR46163">
    <property type="entry name" value="TYROSINE-PROTEIN PHOSPHATASE-RELATED"/>
    <property type="match status" value="1"/>
</dbReference>
<dbReference type="InterPro" id="IPR016130">
    <property type="entry name" value="Tyr_Pase_AS"/>
</dbReference>
<dbReference type="AlphaFoldDB" id="A0A915C1X9"/>
<feature type="domain" description="Tyrosine-protein phosphatase" evidence="2">
    <location>
        <begin position="215"/>
        <end position="472"/>
    </location>
</feature>
<evidence type="ECO:0000256" key="1">
    <source>
        <dbReference type="SAM" id="MobiDB-lite"/>
    </source>
</evidence>
<sequence>MGNALRRSRKRRKKMKAARMIPLAQMPVKRAQHAAQRSKRQIPSALVDSRSGREGDRSSSETDRHRPSRSVEASSRSSILTSFNNLKEKADLTADYAKTTKERIRMSPSRRPILDDLDNIELHGVSSSSSKDSCTSQKSQRSKSELDASLRSEGSSKGVSDEELLKGTVRSKQRKCPPSRTQFASDCPGNVVNAQMRQAVEKWVERTLQKGVRGLLDEFAQLRFETSPSADSYQHFTDNQPFGRNRYKDIFCLDDSRIVLHDHPKGNDYIHANYVSTPLMPNRFICTQAPKEETVYDFWLMVVQERVEVIVMLGDFIEKGKQKCAFYLPRKESEILATNDVIIRCDSVTRLSEFNQLMLRRSLTVTRNEAYFNVTHYHWSSWPDHSVPVADRAPFMLFQMVRAANRPICVHCSAGIGRTGSVVTIAYILECLLSNIQFGDLVQVLKQLRKQRAGIIQTEMQYLYVHRILLMCFMDMKLIRTSDRLNKFVREYNRLVPPVQ</sequence>
<evidence type="ECO:0000313" key="4">
    <source>
        <dbReference type="Proteomes" id="UP000887569"/>
    </source>
</evidence>
<evidence type="ECO:0000313" key="5">
    <source>
        <dbReference type="WBParaSite" id="PgR076_g020_t01"/>
    </source>
</evidence>
<feature type="domain" description="Tyrosine specific protein phosphatases" evidence="3">
    <location>
        <begin position="405"/>
        <end position="463"/>
    </location>
</feature>
<protein>
    <submittedName>
        <fullName evidence="5">Uncharacterized protein</fullName>
    </submittedName>
</protein>
<dbReference type="Pfam" id="PF00102">
    <property type="entry name" value="Y_phosphatase"/>
    <property type="match status" value="1"/>
</dbReference>
<dbReference type="PROSITE" id="PS00383">
    <property type="entry name" value="TYR_PHOSPHATASE_1"/>
    <property type="match status" value="1"/>
</dbReference>
<accession>A0A915C1X9</accession>
<dbReference type="Gene3D" id="3.90.190.10">
    <property type="entry name" value="Protein tyrosine phosphatase superfamily"/>
    <property type="match status" value="1"/>
</dbReference>
<dbReference type="InterPro" id="IPR052782">
    <property type="entry name" value="Oocyte-zygote_transition_reg"/>
</dbReference>
<dbReference type="InterPro" id="IPR003595">
    <property type="entry name" value="Tyr_Pase_cat"/>
</dbReference>
<evidence type="ECO:0000259" key="3">
    <source>
        <dbReference type="PROSITE" id="PS50056"/>
    </source>
</evidence>
<reference evidence="5" key="1">
    <citation type="submission" date="2022-11" db="UniProtKB">
        <authorList>
            <consortium name="WormBaseParasite"/>
        </authorList>
    </citation>
    <scope>IDENTIFICATION</scope>
</reference>
<dbReference type="WBParaSite" id="PgR076_g020_t01">
    <property type="protein sequence ID" value="PgR076_g020_t01"/>
    <property type="gene ID" value="PgR076_g020"/>
</dbReference>
<dbReference type="PANTHER" id="PTHR46163:SF5">
    <property type="entry name" value="TYROSINE-PROTEIN PHOSPHATASE"/>
    <property type="match status" value="1"/>
</dbReference>
<dbReference type="GO" id="GO:0004725">
    <property type="term" value="F:protein tyrosine phosphatase activity"/>
    <property type="evidence" value="ECO:0007669"/>
    <property type="project" value="InterPro"/>
</dbReference>
<feature type="compositionally biased region" description="Basic residues" evidence="1">
    <location>
        <begin position="1"/>
        <end position="17"/>
    </location>
</feature>
<dbReference type="InterPro" id="IPR000242">
    <property type="entry name" value="PTP_cat"/>
</dbReference>
<feature type="region of interest" description="Disordered" evidence="1">
    <location>
        <begin position="1"/>
        <end position="77"/>
    </location>
</feature>
<dbReference type="PROSITE" id="PS50055">
    <property type="entry name" value="TYR_PHOSPHATASE_PTP"/>
    <property type="match status" value="1"/>
</dbReference>
<dbReference type="CDD" id="cd00047">
    <property type="entry name" value="PTPc"/>
    <property type="match status" value="1"/>
</dbReference>